<dbReference type="AlphaFoldDB" id="A0A919IIS7"/>
<keyword evidence="3" id="KW-1185">Reference proteome</keyword>
<evidence type="ECO:0000259" key="1">
    <source>
        <dbReference type="PROSITE" id="PS51186"/>
    </source>
</evidence>
<dbReference type="InterPro" id="IPR016181">
    <property type="entry name" value="Acyl_CoA_acyltransferase"/>
</dbReference>
<evidence type="ECO:0000313" key="3">
    <source>
        <dbReference type="Proteomes" id="UP000619479"/>
    </source>
</evidence>
<comment type="caution">
    <text evidence="2">The sequence shown here is derived from an EMBL/GenBank/DDBJ whole genome shotgun (WGS) entry which is preliminary data.</text>
</comment>
<accession>A0A919IIS7</accession>
<sequence length="147" mass="16691">MAEVRIRRLAESDRNGWEALARGFHGFFGTEVGDDDYGRTWRRLIDGSELRGAGVWTGGEMTGLAHYLFHPGVWRAGRCYLADLFVAPAARRQGLATALIRWVARDGEEHGFPRLYWNTLADAEARALYDTVADVTEHVVYNYRRDS</sequence>
<dbReference type="CDD" id="cd04301">
    <property type="entry name" value="NAT_SF"/>
    <property type="match status" value="1"/>
</dbReference>
<dbReference type="Pfam" id="PF00583">
    <property type="entry name" value="Acetyltransf_1"/>
    <property type="match status" value="1"/>
</dbReference>
<name>A0A919IIS7_9ACTN</name>
<dbReference type="Proteomes" id="UP000619479">
    <property type="component" value="Unassembled WGS sequence"/>
</dbReference>
<dbReference type="GO" id="GO:0016747">
    <property type="term" value="F:acyltransferase activity, transferring groups other than amino-acyl groups"/>
    <property type="evidence" value="ECO:0007669"/>
    <property type="project" value="InterPro"/>
</dbReference>
<dbReference type="PROSITE" id="PS51186">
    <property type="entry name" value="GNAT"/>
    <property type="match status" value="1"/>
</dbReference>
<dbReference type="InterPro" id="IPR000182">
    <property type="entry name" value="GNAT_dom"/>
</dbReference>
<organism evidence="2 3">
    <name type="scientific">Actinoplanes cyaneus</name>
    <dbReference type="NCBI Taxonomy" id="52696"/>
    <lineage>
        <taxon>Bacteria</taxon>
        <taxon>Bacillati</taxon>
        <taxon>Actinomycetota</taxon>
        <taxon>Actinomycetes</taxon>
        <taxon>Micromonosporales</taxon>
        <taxon>Micromonosporaceae</taxon>
        <taxon>Actinoplanes</taxon>
    </lineage>
</organism>
<dbReference type="Gene3D" id="3.40.630.30">
    <property type="match status" value="1"/>
</dbReference>
<dbReference type="RefSeq" id="WP_203741129.1">
    <property type="nucleotide sequence ID" value="NZ_BAAAUC010000018.1"/>
</dbReference>
<reference evidence="2" key="1">
    <citation type="submission" date="2021-01" db="EMBL/GenBank/DDBJ databases">
        <title>Whole genome shotgun sequence of Actinoplanes cyaneus NBRC 14990.</title>
        <authorList>
            <person name="Komaki H."/>
            <person name="Tamura T."/>
        </authorList>
    </citation>
    <scope>NUCLEOTIDE SEQUENCE</scope>
    <source>
        <strain evidence="2">NBRC 14990</strain>
    </source>
</reference>
<gene>
    <name evidence="2" type="ORF">Acy02nite_30970</name>
</gene>
<protein>
    <submittedName>
        <fullName evidence="2">GCN5 family N-acetyltransferase</fullName>
    </submittedName>
</protein>
<dbReference type="EMBL" id="BOMH01000022">
    <property type="protein sequence ID" value="GID65216.1"/>
    <property type="molecule type" value="Genomic_DNA"/>
</dbReference>
<evidence type="ECO:0000313" key="2">
    <source>
        <dbReference type="EMBL" id="GID65216.1"/>
    </source>
</evidence>
<feature type="domain" description="N-acetyltransferase" evidence="1">
    <location>
        <begin position="4"/>
        <end position="147"/>
    </location>
</feature>
<proteinExistence type="predicted"/>
<dbReference type="SUPFAM" id="SSF55729">
    <property type="entry name" value="Acyl-CoA N-acyltransferases (Nat)"/>
    <property type="match status" value="1"/>
</dbReference>